<dbReference type="Proteomes" id="UP000708208">
    <property type="component" value="Unassembled WGS sequence"/>
</dbReference>
<organism evidence="1 2">
    <name type="scientific">Allacma fusca</name>
    <dbReference type="NCBI Taxonomy" id="39272"/>
    <lineage>
        <taxon>Eukaryota</taxon>
        <taxon>Metazoa</taxon>
        <taxon>Ecdysozoa</taxon>
        <taxon>Arthropoda</taxon>
        <taxon>Hexapoda</taxon>
        <taxon>Collembola</taxon>
        <taxon>Symphypleona</taxon>
        <taxon>Sminthuridae</taxon>
        <taxon>Allacma</taxon>
    </lineage>
</organism>
<evidence type="ECO:0000313" key="1">
    <source>
        <dbReference type="EMBL" id="CAG7823576.1"/>
    </source>
</evidence>
<proteinExistence type="predicted"/>
<accession>A0A8J2KXZ2</accession>
<evidence type="ECO:0000313" key="2">
    <source>
        <dbReference type="Proteomes" id="UP000708208"/>
    </source>
</evidence>
<name>A0A8J2KXZ2_9HEXA</name>
<keyword evidence="2" id="KW-1185">Reference proteome</keyword>
<reference evidence="1" key="1">
    <citation type="submission" date="2021-06" db="EMBL/GenBank/DDBJ databases">
        <authorList>
            <person name="Hodson N. C."/>
            <person name="Mongue J. A."/>
            <person name="Jaron S. K."/>
        </authorList>
    </citation>
    <scope>NUCLEOTIDE SEQUENCE</scope>
</reference>
<comment type="caution">
    <text evidence="1">The sequence shown here is derived from an EMBL/GenBank/DDBJ whole genome shotgun (WGS) entry which is preliminary data.</text>
</comment>
<protein>
    <submittedName>
        <fullName evidence="1">Uncharacterized protein</fullName>
    </submittedName>
</protein>
<dbReference type="EMBL" id="CAJVCH010529956">
    <property type="protein sequence ID" value="CAG7823576.1"/>
    <property type="molecule type" value="Genomic_DNA"/>
</dbReference>
<gene>
    <name evidence="1" type="ORF">AFUS01_LOCUS33786</name>
</gene>
<feature type="non-terminal residue" evidence="1">
    <location>
        <position position="1"/>
    </location>
</feature>
<sequence length="55" mass="6198">TPQPLSLIQGLEYILDSARNVVTFCLIFLILTRTDIHLVELLEFLTTDAHRLGSS</sequence>
<dbReference type="AlphaFoldDB" id="A0A8J2KXZ2"/>